<dbReference type="PROSITE" id="PS50943">
    <property type="entry name" value="HTH_CROC1"/>
    <property type="match status" value="1"/>
</dbReference>
<proteinExistence type="predicted"/>
<dbReference type="SMART" id="SM00530">
    <property type="entry name" value="HTH_XRE"/>
    <property type="match status" value="1"/>
</dbReference>
<dbReference type="OrthoDB" id="9811208at2"/>
<dbReference type="Pfam" id="PF01381">
    <property type="entry name" value="HTH_3"/>
    <property type="match status" value="1"/>
</dbReference>
<dbReference type="GO" id="GO:0003677">
    <property type="term" value="F:DNA binding"/>
    <property type="evidence" value="ECO:0007669"/>
    <property type="project" value="UniProtKB-KW"/>
</dbReference>
<name>A0A5S5BW43_9BACL</name>
<evidence type="ECO:0000259" key="2">
    <source>
        <dbReference type="PROSITE" id="PS50943"/>
    </source>
</evidence>
<dbReference type="InterPro" id="IPR001387">
    <property type="entry name" value="Cro/C1-type_HTH"/>
</dbReference>
<dbReference type="Proteomes" id="UP000323257">
    <property type="component" value="Unassembled WGS sequence"/>
</dbReference>
<dbReference type="AlphaFoldDB" id="A0A5S5BW43"/>
<feature type="domain" description="HTH cro/C1-type" evidence="2">
    <location>
        <begin position="8"/>
        <end position="62"/>
    </location>
</feature>
<dbReference type="SUPFAM" id="SSF47413">
    <property type="entry name" value="lambda repressor-like DNA-binding domains"/>
    <property type="match status" value="1"/>
</dbReference>
<keyword evidence="4" id="KW-1185">Reference proteome</keyword>
<sequence>MHSSHDRIRITRRVKDLTGAEVAEKLGISTQYYYNIERGRRKLSAEHAVKLAELFGVSLDYLLGQPDHALVEDKLMQGGMTLDSDSLQATVAVSRPIQGENGNGKTESAGLTQAYDDLETVAAHHESEDWTEEELEEIRQFKAFVRSKRNRRG</sequence>
<dbReference type="PANTHER" id="PTHR46558">
    <property type="entry name" value="TRACRIPTIONAL REGULATORY PROTEIN-RELATED-RELATED"/>
    <property type="match status" value="1"/>
</dbReference>
<gene>
    <name evidence="3" type="ORF">BCM02_110367</name>
</gene>
<keyword evidence="1 3" id="KW-0238">DNA-binding</keyword>
<reference evidence="3 4" key="1">
    <citation type="submission" date="2019-07" db="EMBL/GenBank/DDBJ databases">
        <title>Genomic Encyclopedia of Type Strains, Phase III (KMG-III): the genomes of soil and plant-associated and newly described type strains.</title>
        <authorList>
            <person name="Whitman W."/>
        </authorList>
    </citation>
    <scope>NUCLEOTIDE SEQUENCE [LARGE SCALE GENOMIC DNA]</scope>
    <source>
        <strain evidence="3 4">BL24</strain>
    </source>
</reference>
<evidence type="ECO:0000313" key="3">
    <source>
        <dbReference type="EMBL" id="TYP71411.1"/>
    </source>
</evidence>
<dbReference type="CDD" id="cd00093">
    <property type="entry name" value="HTH_XRE"/>
    <property type="match status" value="1"/>
</dbReference>
<dbReference type="InterPro" id="IPR010982">
    <property type="entry name" value="Lambda_DNA-bd_dom_sf"/>
</dbReference>
<accession>A0A5S5BW43</accession>
<evidence type="ECO:0000256" key="1">
    <source>
        <dbReference type="ARBA" id="ARBA00023125"/>
    </source>
</evidence>
<dbReference type="PANTHER" id="PTHR46558:SF11">
    <property type="entry name" value="HTH-TYPE TRANSCRIPTIONAL REGULATOR XRE"/>
    <property type="match status" value="1"/>
</dbReference>
<organism evidence="3 4">
    <name type="scientific">Paenibacillus methanolicus</name>
    <dbReference type="NCBI Taxonomy" id="582686"/>
    <lineage>
        <taxon>Bacteria</taxon>
        <taxon>Bacillati</taxon>
        <taxon>Bacillota</taxon>
        <taxon>Bacilli</taxon>
        <taxon>Bacillales</taxon>
        <taxon>Paenibacillaceae</taxon>
        <taxon>Paenibacillus</taxon>
    </lineage>
</organism>
<dbReference type="Gene3D" id="1.10.260.40">
    <property type="entry name" value="lambda repressor-like DNA-binding domains"/>
    <property type="match status" value="1"/>
</dbReference>
<protein>
    <submittedName>
        <fullName evidence="3">DNA-binding XRE family transcriptional regulator</fullName>
    </submittedName>
</protein>
<dbReference type="EMBL" id="VNHS01000010">
    <property type="protein sequence ID" value="TYP71411.1"/>
    <property type="molecule type" value="Genomic_DNA"/>
</dbReference>
<comment type="caution">
    <text evidence="3">The sequence shown here is derived from an EMBL/GenBank/DDBJ whole genome shotgun (WGS) entry which is preliminary data.</text>
</comment>
<evidence type="ECO:0000313" key="4">
    <source>
        <dbReference type="Proteomes" id="UP000323257"/>
    </source>
</evidence>